<protein>
    <submittedName>
        <fullName evidence="1">Uncharacterized protein</fullName>
    </submittedName>
</protein>
<gene>
    <name evidence="1" type="ordered locus">Fleli_3731</name>
</gene>
<proteinExistence type="predicted"/>
<dbReference type="eggNOG" id="ENOG5032UI3">
    <property type="taxonomic scope" value="Bacteria"/>
</dbReference>
<dbReference type="Proteomes" id="UP000006054">
    <property type="component" value="Chromosome"/>
</dbReference>
<dbReference type="RefSeq" id="WP_014799467.1">
    <property type="nucleotide sequence ID" value="NC_018018.1"/>
</dbReference>
<reference evidence="2" key="1">
    <citation type="submission" date="2012-06" db="EMBL/GenBank/DDBJ databases">
        <title>The complete genome of Flexibacter litoralis DSM 6794.</title>
        <authorList>
            <person name="Lucas S."/>
            <person name="Copeland A."/>
            <person name="Lapidus A."/>
            <person name="Glavina del Rio T."/>
            <person name="Dalin E."/>
            <person name="Tice H."/>
            <person name="Bruce D."/>
            <person name="Goodwin L."/>
            <person name="Pitluck S."/>
            <person name="Peters L."/>
            <person name="Ovchinnikova G."/>
            <person name="Lu M."/>
            <person name="Kyrpides N."/>
            <person name="Mavromatis K."/>
            <person name="Ivanova N."/>
            <person name="Brettin T."/>
            <person name="Detter J.C."/>
            <person name="Han C."/>
            <person name="Larimer F."/>
            <person name="Land M."/>
            <person name="Hauser L."/>
            <person name="Markowitz V."/>
            <person name="Cheng J.-F."/>
            <person name="Hugenholtz P."/>
            <person name="Woyke T."/>
            <person name="Wu D."/>
            <person name="Spring S."/>
            <person name="Lang E."/>
            <person name="Kopitz M."/>
            <person name="Brambilla E."/>
            <person name="Klenk H.-P."/>
            <person name="Eisen J.A."/>
        </authorList>
    </citation>
    <scope>NUCLEOTIDE SEQUENCE [LARGE SCALE GENOMIC DNA]</scope>
    <source>
        <strain evidence="2">ATCC 23117 / DSM 6794 / NBRC 15988 / NCIMB 1366 / Sio-4</strain>
    </source>
</reference>
<evidence type="ECO:0000313" key="2">
    <source>
        <dbReference type="Proteomes" id="UP000006054"/>
    </source>
</evidence>
<sequence length="145" mass="17028">MDFNALNKNLETIIQQKSMLADMDYSDETYDDAEEKLHEFEDDFLENYGEYLEDILEDLYEQHSPTLDVLSPIAYIARNYSPLEETEAGQQYSFKPQDAVQFEVQKAPKMDARLVFIPNPVRLLLVLDKKEVSELWRLSEDKQPK</sequence>
<dbReference type="KEGG" id="fli:Fleli_3731"/>
<dbReference type="OrthoDB" id="883158at2"/>
<keyword evidence="2" id="KW-1185">Reference proteome</keyword>
<dbReference type="AlphaFoldDB" id="I4AQ08"/>
<organism evidence="1 2">
    <name type="scientific">Bernardetia litoralis (strain ATCC 23117 / DSM 6794 / NBRC 15988 / NCIMB 1366 / Fx l1 / Sio-4)</name>
    <name type="common">Flexibacter litoralis</name>
    <dbReference type="NCBI Taxonomy" id="880071"/>
    <lineage>
        <taxon>Bacteria</taxon>
        <taxon>Pseudomonadati</taxon>
        <taxon>Bacteroidota</taxon>
        <taxon>Cytophagia</taxon>
        <taxon>Cytophagales</taxon>
        <taxon>Bernardetiaceae</taxon>
        <taxon>Bernardetia</taxon>
    </lineage>
</organism>
<dbReference type="HOGENOM" id="CLU_1831856_0_0_10"/>
<name>I4AQ08_BERLS</name>
<evidence type="ECO:0000313" key="1">
    <source>
        <dbReference type="EMBL" id="AFM06043.1"/>
    </source>
</evidence>
<dbReference type="EMBL" id="CP003345">
    <property type="protein sequence ID" value="AFM06043.1"/>
    <property type="molecule type" value="Genomic_DNA"/>
</dbReference>
<accession>I4AQ08</accession>
<dbReference type="PATRIC" id="fig|880071.3.peg.3736"/>